<dbReference type="GO" id="GO:0008422">
    <property type="term" value="F:beta-glucosidase activity"/>
    <property type="evidence" value="ECO:0007669"/>
    <property type="project" value="TreeGrafter"/>
</dbReference>
<evidence type="ECO:0000256" key="1">
    <source>
        <dbReference type="ARBA" id="ARBA00010838"/>
    </source>
</evidence>
<keyword evidence="2" id="KW-0378">Hydrolase</keyword>
<organism evidence="5 6">
    <name type="scientific">Camellia sinensis</name>
    <name type="common">Tea plant</name>
    <name type="synonym">Thea sinensis</name>
    <dbReference type="NCBI Taxonomy" id="4442"/>
    <lineage>
        <taxon>Eukaryota</taxon>
        <taxon>Viridiplantae</taxon>
        <taxon>Streptophyta</taxon>
        <taxon>Embryophyta</taxon>
        <taxon>Tracheophyta</taxon>
        <taxon>Spermatophyta</taxon>
        <taxon>Magnoliopsida</taxon>
        <taxon>eudicotyledons</taxon>
        <taxon>Gunneridae</taxon>
        <taxon>Pentapetalae</taxon>
        <taxon>asterids</taxon>
        <taxon>Ericales</taxon>
        <taxon>Theaceae</taxon>
        <taxon>Camellia</taxon>
    </lineage>
</organism>
<name>A0A7J7HQD0_CAMSI</name>
<dbReference type="InterPro" id="IPR001360">
    <property type="entry name" value="Glyco_hydro_1"/>
</dbReference>
<gene>
    <name evidence="5" type="ORF">HYC85_007463</name>
</gene>
<dbReference type="Proteomes" id="UP000593564">
    <property type="component" value="Unassembled WGS sequence"/>
</dbReference>
<reference evidence="6" key="1">
    <citation type="journal article" date="2020" name="Nat. Commun.">
        <title>Genome assembly of wild tea tree DASZ reveals pedigree and selection history of tea varieties.</title>
        <authorList>
            <person name="Zhang W."/>
            <person name="Zhang Y."/>
            <person name="Qiu H."/>
            <person name="Guo Y."/>
            <person name="Wan H."/>
            <person name="Zhang X."/>
            <person name="Scossa F."/>
            <person name="Alseekh S."/>
            <person name="Zhang Q."/>
            <person name="Wang P."/>
            <person name="Xu L."/>
            <person name="Schmidt M.H."/>
            <person name="Jia X."/>
            <person name="Li D."/>
            <person name="Zhu A."/>
            <person name="Guo F."/>
            <person name="Chen W."/>
            <person name="Ni D."/>
            <person name="Usadel B."/>
            <person name="Fernie A.R."/>
            <person name="Wen W."/>
        </authorList>
    </citation>
    <scope>NUCLEOTIDE SEQUENCE [LARGE SCALE GENOMIC DNA]</scope>
    <source>
        <strain evidence="6">cv. G240</strain>
    </source>
</reference>
<sequence>MLVLGIPNIQVFPSFNQNILKYVISQWNVIILSINRSHFIYLDSIYLFFSLQNLELLDGKFSGGVNEEGIKYYNNLIDELLANGIKPFVTLLHFDVPQALEDEYGGFLSSRIVFMDPLTTGDYPQIMRSLVRSCLPTFSKEQSNLLIESFDFLGLNYYSAVYAANAPNSFTLIPSYIIDSRVNQLSERDGVPIGPQARTLSSIRPLL</sequence>
<dbReference type="GO" id="GO:0005975">
    <property type="term" value="P:carbohydrate metabolic process"/>
    <property type="evidence" value="ECO:0007669"/>
    <property type="project" value="InterPro"/>
</dbReference>
<comment type="caution">
    <text evidence="5">The sequence shown here is derived from an EMBL/GenBank/DDBJ whole genome shotgun (WGS) entry which is preliminary data.</text>
</comment>
<keyword evidence="6" id="KW-1185">Reference proteome</keyword>
<dbReference type="PANTHER" id="PTHR10353:SF137">
    <property type="entry name" value="MYROSINASE 3-RELATED"/>
    <property type="match status" value="1"/>
</dbReference>
<protein>
    <recommendedName>
        <fullName evidence="7">Beta-glucosidase</fullName>
    </recommendedName>
</protein>
<evidence type="ECO:0000313" key="5">
    <source>
        <dbReference type="EMBL" id="KAF5954607.1"/>
    </source>
</evidence>
<evidence type="ECO:0000256" key="3">
    <source>
        <dbReference type="ARBA" id="ARBA00023295"/>
    </source>
</evidence>
<evidence type="ECO:0008006" key="7">
    <source>
        <dbReference type="Google" id="ProtNLM"/>
    </source>
</evidence>
<keyword evidence="3" id="KW-0326">Glycosidase</keyword>
<dbReference type="EMBL" id="JACBKZ010000003">
    <property type="protein sequence ID" value="KAF5954607.1"/>
    <property type="molecule type" value="Genomic_DNA"/>
</dbReference>
<evidence type="ECO:0000256" key="2">
    <source>
        <dbReference type="ARBA" id="ARBA00022801"/>
    </source>
</evidence>
<dbReference type="Gene3D" id="3.20.20.80">
    <property type="entry name" value="Glycosidases"/>
    <property type="match status" value="2"/>
</dbReference>
<evidence type="ECO:0000313" key="6">
    <source>
        <dbReference type="Proteomes" id="UP000593564"/>
    </source>
</evidence>
<comment type="similarity">
    <text evidence="1 4">Belongs to the glycosyl hydrolase 1 family.</text>
</comment>
<dbReference type="Pfam" id="PF00232">
    <property type="entry name" value="Glyco_hydro_1"/>
    <property type="match status" value="1"/>
</dbReference>
<dbReference type="AlphaFoldDB" id="A0A7J7HQD0"/>
<evidence type="ECO:0000256" key="4">
    <source>
        <dbReference type="RuleBase" id="RU003690"/>
    </source>
</evidence>
<dbReference type="InterPro" id="IPR017853">
    <property type="entry name" value="GH"/>
</dbReference>
<reference evidence="5 6" key="2">
    <citation type="submission" date="2020-07" db="EMBL/GenBank/DDBJ databases">
        <title>Genome assembly of wild tea tree DASZ reveals pedigree and selection history of tea varieties.</title>
        <authorList>
            <person name="Zhang W."/>
        </authorList>
    </citation>
    <scope>NUCLEOTIDE SEQUENCE [LARGE SCALE GENOMIC DNA]</scope>
    <source>
        <strain evidence="6">cv. G240</strain>
        <tissue evidence="5">Leaf</tissue>
    </source>
</reference>
<dbReference type="SUPFAM" id="SSF51445">
    <property type="entry name" value="(Trans)glycosidases"/>
    <property type="match status" value="1"/>
</dbReference>
<dbReference type="PANTHER" id="PTHR10353">
    <property type="entry name" value="GLYCOSYL HYDROLASE"/>
    <property type="match status" value="1"/>
</dbReference>
<accession>A0A7J7HQD0</accession>
<proteinExistence type="inferred from homology"/>